<keyword evidence="1" id="KW-0808">Transferase</keyword>
<organism evidence="1 2">
    <name type="scientific">Clostridium thailandense</name>
    <dbReference type="NCBI Taxonomy" id="2794346"/>
    <lineage>
        <taxon>Bacteria</taxon>
        <taxon>Bacillati</taxon>
        <taxon>Bacillota</taxon>
        <taxon>Clostridia</taxon>
        <taxon>Eubacteriales</taxon>
        <taxon>Clostridiaceae</taxon>
        <taxon>Clostridium</taxon>
    </lineage>
</organism>
<accession>A0A949TWT4</accession>
<dbReference type="Pfam" id="PF08843">
    <property type="entry name" value="AbiEii"/>
    <property type="match status" value="1"/>
</dbReference>
<dbReference type="InterPro" id="IPR014942">
    <property type="entry name" value="AbiEii"/>
</dbReference>
<reference evidence="1" key="1">
    <citation type="submission" date="2020-12" db="EMBL/GenBank/DDBJ databases">
        <title>Clostridium thailandense sp. nov., a novel acetogenic bacterium isolated from peat land soil in Thailand.</title>
        <authorList>
            <person name="Chaikitkaew S."/>
            <person name="Birkeland N.K."/>
        </authorList>
    </citation>
    <scope>NUCLEOTIDE SEQUENCE</scope>
    <source>
        <strain evidence="1">PL3</strain>
    </source>
</reference>
<keyword evidence="2" id="KW-1185">Reference proteome</keyword>
<protein>
    <submittedName>
        <fullName evidence="1">Nucleotidyl transferase AbiEii/AbiGii toxin family protein</fullName>
    </submittedName>
</protein>
<gene>
    <name evidence="1" type="ORF">I6U48_27900</name>
</gene>
<dbReference type="GO" id="GO:0016740">
    <property type="term" value="F:transferase activity"/>
    <property type="evidence" value="ECO:0007669"/>
    <property type="project" value="UniProtKB-KW"/>
</dbReference>
<sequence length="233" mass="27759">MPRRIFENNWEIIENIKRIINNIISPTNINDFISFEVKGFEPIAEQREYNGIRVNMIGHISNTKTPFSIDLGVGDVVVPPPTRMELPILIDEFERPNVLTYSLETTIAEKFDAIITRMELSSRMKDFFDIYYLANTVDFDGRKLQEAMFETLQNRHTVYEQNSLSRVFNLINDKDMVKRWKSFCKKILRFDLEFENVLADIIKFLEVPYNAILAEEENFEFWNYKEKKYEKRI</sequence>
<evidence type="ECO:0000313" key="2">
    <source>
        <dbReference type="Proteomes" id="UP000694308"/>
    </source>
</evidence>
<name>A0A949TWT4_9CLOT</name>
<dbReference type="RefSeq" id="WP_218323782.1">
    <property type="nucleotide sequence ID" value="NZ_JAEEGC010000199.1"/>
</dbReference>
<dbReference type="AlphaFoldDB" id="A0A949TWT4"/>
<dbReference type="EMBL" id="JAEEGC010000199">
    <property type="protein sequence ID" value="MBV7276702.1"/>
    <property type="molecule type" value="Genomic_DNA"/>
</dbReference>
<proteinExistence type="predicted"/>
<evidence type="ECO:0000313" key="1">
    <source>
        <dbReference type="EMBL" id="MBV7276702.1"/>
    </source>
</evidence>
<comment type="caution">
    <text evidence="1">The sequence shown here is derived from an EMBL/GenBank/DDBJ whole genome shotgun (WGS) entry which is preliminary data.</text>
</comment>
<dbReference type="Proteomes" id="UP000694308">
    <property type="component" value="Unassembled WGS sequence"/>
</dbReference>